<evidence type="ECO:0000256" key="1">
    <source>
        <dbReference type="SAM" id="MobiDB-lite"/>
    </source>
</evidence>
<feature type="domain" description="A-factor biosynthesis hotdog" evidence="2">
    <location>
        <begin position="25"/>
        <end position="123"/>
    </location>
</feature>
<feature type="region of interest" description="Disordered" evidence="1">
    <location>
        <begin position="171"/>
        <end position="202"/>
    </location>
</feature>
<sequence length="321" mass="34495">MTTLSTPERRAGLSFEQTVPCSQAHRRCLGEVFVADTAALGGTEFLAAIQIPRAHSLWSDRVAPYHDPLAVIEAIRQAMTVIGHRYLQVPSGSPLSLQRMQADVEDLSALYEQPGTPLEGIVRIHTDRQSGGSGYFTDSSFTATLTVGAATALSVRGGGVAFPPEAYREFRTHQQQGRPPEGEPAAPVEPAPPGRVGRRDPRNVVIGDLPVDPGDSATMPLIVDQLHPSFFDHPYDHVPGPLMLEGFRQAALAIAGPQAVVALNARFSGFAELHGRLDYLARYDGDAEVDIALSQFGTTIAECLVELSPHPIDAQPRGALR</sequence>
<protein>
    <submittedName>
        <fullName evidence="3">AfsA-related hotdog domain-containing protein</fullName>
    </submittedName>
</protein>
<reference evidence="4" key="1">
    <citation type="journal article" date="2019" name="Int. J. Syst. Evol. Microbiol.">
        <title>The Global Catalogue of Microorganisms (GCM) 10K type strain sequencing project: providing services to taxonomists for standard genome sequencing and annotation.</title>
        <authorList>
            <consortium name="The Broad Institute Genomics Platform"/>
            <consortium name="The Broad Institute Genome Sequencing Center for Infectious Disease"/>
            <person name="Wu L."/>
            <person name="Ma J."/>
        </authorList>
    </citation>
    <scope>NUCLEOTIDE SEQUENCE [LARGE SCALE GENOMIC DNA]</scope>
    <source>
        <strain evidence="4">CGMCC 4.7330</strain>
    </source>
</reference>
<feature type="domain" description="A-factor biosynthesis hotdog" evidence="2">
    <location>
        <begin position="196"/>
        <end position="267"/>
    </location>
</feature>
<dbReference type="RefSeq" id="WP_378611221.1">
    <property type="nucleotide sequence ID" value="NZ_JBHSAX010000005.1"/>
</dbReference>
<feature type="compositionally biased region" description="Low complexity" evidence="1">
    <location>
        <begin position="177"/>
        <end position="186"/>
    </location>
</feature>
<accession>A0ABV8DN25</accession>
<keyword evidence="4" id="KW-1185">Reference proteome</keyword>
<organism evidence="3 4">
    <name type="scientific">Nocardia jiangsuensis</name>
    <dbReference type="NCBI Taxonomy" id="1691563"/>
    <lineage>
        <taxon>Bacteria</taxon>
        <taxon>Bacillati</taxon>
        <taxon>Actinomycetota</taxon>
        <taxon>Actinomycetes</taxon>
        <taxon>Mycobacteriales</taxon>
        <taxon>Nocardiaceae</taxon>
        <taxon>Nocardia</taxon>
    </lineage>
</organism>
<evidence type="ECO:0000313" key="4">
    <source>
        <dbReference type="Proteomes" id="UP001595696"/>
    </source>
</evidence>
<name>A0ABV8DN25_9NOCA</name>
<proteinExistence type="predicted"/>
<evidence type="ECO:0000259" key="2">
    <source>
        <dbReference type="Pfam" id="PF03756"/>
    </source>
</evidence>
<comment type="caution">
    <text evidence="3">The sequence shown here is derived from an EMBL/GenBank/DDBJ whole genome shotgun (WGS) entry which is preliminary data.</text>
</comment>
<dbReference type="Proteomes" id="UP001595696">
    <property type="component" value="Unassembled WGS sequence"/>
</dbReference>
<gene>
    <name evidence="3" type="ORF">ACFO0B_05625</name>
</gene>
<dbReference type="Pfam" id="PF03756">
    <property type="entry name" value="AfsA"/>
    <property type="match status" value="2"/>
</dbReference>
<dbReference type="EMBL" id="JBHSAX010000005">
    <property type="protein sequence ID" value="MFC3961467.1"/>
    <property type="molecule type" value="Genomic_DNA"/>
</dbReference>
<evidence type="ECO:0000313" key="3">
    <source>
        <dbReference type="EMBL" id="MFC3961467.1"/>
    </source>
</evidence>
<dbReference type="InterPro" id="IPR005509">
    <property type="entry name" value="AfsA_hotdog_dom"/>
</dbReference>